<dbReference type="EMBL" id="RZGZ01000008">
    <property type="protein sequence ID" value="RUQ96793.1"/>
    <property type="molecule type" value="Genomic_DNA"/>
</dbReference>
<dbReference type="RefSeq" id="WP_127051597.1">
    <property type="nucleotide sequence ID" value="NZ_RZGZ01000008.1"/>
</dbReference>
<dbReference type="InterPro" id="IPR036701">
    <property type="entry name" value="RraB-like_sf"/>
</dbReference>
<evidence type="ECO:0000313" key="3">
    <source>
        <dbReference type="Proteomes" id="UP000274909"/>
    </source>
</evidence>
<organism evidence="2 3">
    <name type="scientific">Labedella endophytica</name>
    <dbReference type="NCBI Taxonomy" id="1523160"/>
    <lineage>
        <taxon>Bacteria</taxon>
        <taxon>Bacillati</taxon>
        <taxon>Actinomycetota</taxon>
        <taxon>Actinomycetes</taxon>
        <taxon>Micrococcales</taxon>
        <taxon>Microbacteriaceae</taxon>
        <taxon>Labedella</taxon>
    </lineage>
</organism>
<protein>
    <recommendedName>
        <fullName evidence="1">Regulator of ribonuclease activity B domain-containing protein</fullName>
    </recommendedName>
</protein>
<feature type="domain" description="Regulator of ribonuclease activity B" evidence="1">
    <location>
        <begin position="36"/>
        <end position="115"/>
    </location>
</feature>
<accession>A0A433JMP0</accession>
<name>A0A433JMP0_9MICO</name>
<dbReference type="Proteomes" id="UP000274909">
    <property type="component" value="Unassembled WGS sequence"/>
</dbReference>
<evidence type="ECO:0000259" key="1">
    <source>
        <dbReference type="Pfam" id="PF06877"/>
    </source>
</evidence>
<sequence>MGLFNRRKKPVAPAAPLTGNADDDQLLAILATTPGGPDAPRDWVHYLYCATAEGAAAMEARAAEAGWSVRRVHEGEGIVASRQDLAVTAQAVIECRAFFEALAASVDGGEYDGWEASAG</sequence>
<dbReference type="Gene3D" id="3.30.70.970">
    <property type="entry name" value="RraB-like"/>
    <property type="match status" value="1"/>
</dbReference>
<dbReference type="OrthoDB" id="5124597at2"/>
<gene>
    <name evidence="2" type="ORF">ELQ94_17115</name>
</gene>
<keyword evidence="3" id="KW-1185">Reference proteome</keyword>
<proteinExistence type="predicted"/>
<dbReference type="InterPro" id="IPR009671">
    <property type="entry name" value="RraB_dom"/>
</dbReference>
<comment type="caution">
    <text evidence="2">The sequence shown here is derived from an EMBL/GenBank/DDBJ whole genome shotgun (WGS) entry which is preliminary data.</text>
</comment>
<reference evidence="2 3" key="1">
    <citation type="submission" date="2018-12" db="EMBL/GenBank/DDBJ databases">
        <authorList>
            <person name="Li F."/>
        </authorList>
    </citation>
    <scope>NUCLEOTIDE SEQUENCE [LARGE SCALE GENOMIC DNA]</scope>
    <source>
        <strain evidence="2 3">EGI 6500705</strain>
    </source>
</reference>
<dbReference type="AlphaFoldDB" id="A0A433JMP0"/>
<dbReference type="Pfam" id="PF06877">
    <property type="entry name" value="RraB"/>
    <property type="match status" value="1"/>
</dbReference>
<evidence type="ECO:0000313" key="2">
    <source>
        <dbReference type="EMBL" id="RUQ96793.1"/>
    </source>
</evidence>